<dbReference type="GO" id="GO:0008442">
    <property type="term" value="F:3-hydroxyisobutyrate dehydrogenase activity"/>
    <property type="evidence" value="ECO:0007669"/>
    <property type="project" value="UniProtKB-EC"/>
</dbReference>
<evidence type="ECO:0000256" key="1">
    <source>
        <dbReference type="ARBA" id="ARBA00005109"/>
    </source>
</evidence>
<dbReference type="InterPro" id="IPR036291">
    <property type="entry name" value="NAD(P)-bd_dom_sf"/>
</dbReference>
<dbReference type="InterPro" id="IPR008927">
    <property type="entry name" value="6-PGluconate_DH-like_C_sf"/>
</dbReference>
<keyword evidence="5" id="KW-0560">Oxidoreductase</keyword>
<feature type="domain" description="6-phosphogluconate dehydrogenase NADP-binding" evidence="8">
    <location>
        <begin position="43"/>
        <end position="221"/>
    </location>
</feature>
<evidence type="ECO:0000256" key="4">
    <source>
        <dbReference type="ARBA" id="ARBA00022456"/>
    </source>
</evidence>
<sequence>MLSTALKFSTALTRQTRVSTTQRPSVLGALLSTNANQHNATDKIGFVGLGNMGLPMCLNLITNHTVDHTSPNGSTETVIAYDLNPDAVAKAAAGGATPASDLKDIADCSIIITSLPSCAAVENVLGALLESIPANSPQHITSNTLPRIFIDTSTVNPLLSRSLFDDAFKNGHILVDAPVSGGVKGAEDGTLTFMVGSDSNTETFDRISPYLRRMGKRVIGCGGPGTGSAAKLCNNLALASQMIGVCEAINLGEELGVDPIVLADVMNSSTAKCWSSEVCNPHPSVATARGPGKMPASKEYEGGFSTKLMLKDVGLAVAAADELGVVLPLGSASKQLYQLADISGMGSKDFGVMLQYLRGKKV</sequence>
<evidence type="ECO:0000259" key="8">
    <source>
        <dbReference type="Pfam" id="PF03446"/>
    </source>
</evidence>
<name>A0A6U3NPV9_9STRA</name>
<dbReference type="EC" id="1.1.1.31" evidence="3"/>
<dbReference type="Pfam" id="PF03446">
    <property type="entry name" value="NAD_binding_2"/>
    <property type="match status" value="1"/>
</dbReference>
<keyword evidence="6" id="KW-0520">NAD</keyword>
<reference evidence="11" key="1">
    <citation type="submission" date="2021-01" db="EMBL/GenBank/DDBJ databases">
        <authorList>
            <person name="Corre E."/>
            <person name="Pelletier E."/>
            <person name="Niang G."/>
            <person name="Scheremetjew M."/>
            <person name="Finn R."/>
            <person name="Kale V."/>
            <person name="Holt S."/>
            <person name="Cochrane G."/>
            <person name="Meng A."/>
            <person name="Brown T."/>
            <person name="Cohen L."/>
        </authorList>
    </citation>
    <scope>NUCLEOTIDE SEQUENCE</scope>
    <source>
        <strain evidence="11">GSO104</strain>
        <strain evidence="10">Pop2</strain>
    </source>
</reference>
<evidence type="ECO:0000256" key="3">
    <source>
        <dbReference type="ARBA" id="ARBA00012991"/>
    </source>
</evidence>
<comment type="similarity">
    <text evidence="2">Belongs to the HIBADH-related family. 3-hydroxyisobutyrate dehydrogenase subfamily.</text>
</comment>
<dbReference type="GO" id="GO:0006574">
    <property type="term" value="P:L-valine catabolic process"/>
    <property type="evidence" value="ECO:0007669"/>
    <property type="project" value="TreeGrafter"/>
</dbReference>
<evidence type="ECO:0000256" key="7">
    <source>
        <dbReference type="ARBA" id="ARBA00049197"/>
    </source>
</evidence>
<dbReference type="SUPFAM" id="SSF51735">
    <property type="entry name" value="NAD(P)-binding Rossmann-fold domains"/>
    <property type="match status" value="1"/>
</dbReference>
<dbReference type="FunFam" id="1.10.1040.10:FF:000006">
    <property type="entry name" value="3-hydroxyisobutyrate dehydrogenase"/>
    <property type="match status" value="1"/>
</dbReference>
<dbReference type="InterPro" id="IPR013328">
    <property type="entry name" value="6PGD_dom2"/>
</dbReference>
<dbReference type="EMBL" id="HBNS01054703">
    <property type="protein sequence ID" value="CAE4657005.1"/>
    <property type="molecule type" value="Transcribed_RNA"/>
</dbReference>
<dbReference type="GO" id="GO:0050661">
    <property type="term" value="F:NADP binding"/>
    <property type="evidence" value="ECO:0007669"/>
    <property type="project" value="InterPro"/>
</dbReference>
<dbReference type="Gene3D" id="3.40.50.720">
    <property type="entry name" value="NAD(P)-binding Rossmann-like Domain"/>
    <property type="match status" value="1"/>
</dbReference>
<evidence type="ECO:0000259" key="9">
    <source>
        <dbReference type="Pfam" id="PF14833"/>
    </source>
</evidence>
<dbReference type="Gene3D" id="1.10.1040.10">
    <property type="entry name" value="N-(1-d-carboxylethyl)-l-norvaline Dehydrogenase, domain 2"/>
    <property type="match status" value="1"/>
</dbReference>
<keyword evidence="4" id="KW-0101">Branched-chain amino acid catabolism</keyword>
<dbReference type="SUPFAM" id="SSF48179">
    <property type="entry name" value="6-phosphogluconate dehydrogenase C-terminal domain-like"/>
    <property type="match status" value="1"/>
</dbReference>
<gene>
    <name evidence="11" type="ORF">DBRI00130_LOCUS39656</name>
    <name evidence="10" type="ORF">DBRI1063_LOCUS679</name>
</gene>
<dbReference type="PANTHER" id="PTHR22981">
    <property type="entry name" value="3-HYDROXYISOBUTYRATE DEHYDROGENASE-RELATED"/>
    <property type="match status" value="1"/>
</dbReference>
<dbReference type="Pfam" id="PF14833">
    <property type="entry name" value="NAD_binding_11"/>
    <property type="match status" value="1"/>
</dbReference>
<evidence type="ECO:0000313" key="10">
    <source>
        <dbReference type="EMBL" id="CAD9314273.1"/>
    </source>
</evidence>
<comment type="catalytic activity">
    <reaction evidence="7">
        <text>3-hydroxy-2-methylpropanoate + NAD(+) = 2-methyl-3-oxopropanoate + NADH + H(+)</text>
        <dbReference type="Rhea" id="RHEA:17681"/>
        <dbReference type="ChEBI" id="CHEBI:11805"/>
        <dbReference type="ChEBI" id="CHEBI:15378"/>
        <dbReference type="ChEBI" id="CHEBI:57540"/>
        <dbReference type="ChEBI" id="CHEBI:57700"/>
        <dbReference type="ChEBI" id="CHEBI:57945"/>
        <dbReference type="EC" id="1.1.1.31"/>
    </reaction>
</comment>
<evidence type="ECO:0000256" key="5">
    <source>
        <dbReference type="ARBA" id="ARBA00023002"/>
    </source>
</evidence>
<dbReference type="InterPro" id="IPR029154">
    <property type="entry name" value="HIBADH-like_NADP-bd"/>
</dbReference>
<accession>A0A6U3NPV9</accession>
<protein>
    <recommendedName>
        <fullName evidence="3">3-hydroxyisobutyrate dehydrogenase</fullName>
        <ecNumber evidence="3">1.1.1.31</ecNumber>
    </recommendedName>
</protein>
<evidence type="ECO:0000256" key="2">
    <source>
        <dbReference type="ARBA" id="ARBA00006013"/>
    </source>
</evidence>
<dbReference type="PANTHER" id="PTHR22981:SF7">
    <property type="entry name" value="3-HYDROXYISOBUTYRATE DEHYDROGENASE, MITOCHONDRIAL"/>
    <property type="match status" value="1"/>
</dbReference>
<comment type="pathway">
    <text evidence="1">Amino-acid degradation; L-valine degradation.</text>
</comment>
<evidence type="ECO:0000313" key="11">
    <source>
        <dbReference type="EMBL" id="CAE4657005.1"/>
    </source>
</evidence>
<dbReference type="AlphaFoldDB" id="A0A6U3NPV9"/>
<organism evidence="11">
    <name type="scientific">Ditylum brightwellii</name>
    <dbReference type="NCBI Taxonomy" id="49249"/>
    <lineage>
        <taxon>Eukaryota</taxon>
        <taxon>Sar</taxon>
        <taxon>Stramenopiles</taxon>
        <taxon>Ochrophyta</taxon>
        <taxon>Bacillariophyta</taxon>
        <taxon>Mediophyceae</taxon>
        <taxon>Lithodesmiophycidae</taxon>
        <taxon>Lithodesmiales</taxon>
        <taxon>Lithodesmiaceae</taxon>
        <taxon>Ditylum</taxon>
    </lineage>
</organism>
<evidence type="ECO:0000256" key="6">
    <source>
        <dbReference type="ARBA" id="ARBA00023027"/>
    </source>
</evidence>
<dbReference type="GO" id="GO:0051287">
    <property type="term" value="F:NAD binding"/>
    <property type="evidence" value="ECO:0007669"/>
    <property type="project" value="InterPro"/>
</dbReference>
<dbReference type="EMBL" id="HBGN01001059">
    <property type="protein sequence ID" value="CAD9314273.1"/>
    <property type="molecule type" value="Transcribed_RNA"/>
</dbReference>
<dbReference type="InterPro" id="IPR006115">
    <property type="entry name" value="6PGDH_NADP-bd"/>
</dbReference>
<feature type="domain" description="3-hydroxyisobutyrate dehydrogenase-like NAD-binding" evidence="9">
    <location>
        <begin position="225"/>
        <end position="356"/>
    </location>
</feature>
<proteinExistence type="inferred from homology"/>